<evidence type="ECO:0000313" key="2">
    <source>
        <dbReference type="Proteomes" id="UP000265618"/>
    </source>
</evidence>
<reference evidence="1 2" key="1">
    <citation type="journal article" date="2018" name="PLoS ONE">
        <title>The draft genome of Kipferlia bialata reveals reductive genome evolution in fornicate parasites.</title>
        <authorList>
            <person name="Tanifuji G."/>
            <person name="Takabayashi S."/>
            <person name="Kume K."/>
            <person name="Takagi M."/>
            <person name="Nakayama T."/>
            <person name="Kamikawa R."/>
            <person name="Inagaki Y."/>
            <person name="Hashimoto T."/>
        </authorList>
    </citation>
    <scope>NUCLEOTIDE SEQUENCE [LARGE SCALE GENOMIC DNA]</scope>
    <source>
        <strain evidence="1">NY0173</strain>
    </source>
</reference>
<proteinExistence type="predicted"/>
<dbReference type="AlphaFoldDB" id="A0A9K3D8M1"/>
<sequence length="109" mass="12785">VGTAEKWFICTSHVAKFFLEFKPARLRADKLHEWIEQTPKAEWAALKRCIDDPVERPRLIATVQAARRQRMGRYLQWEKERNHCEFVENAREAGIPHAEASSSVLKSYF</sequence>
<evidence type="ECO:0000313" key="1">
    <source>
        <dbReference type="EMBL" id="GIQ90984.1"/>
    </source>
</evidence>
<dbReference type="Proteomes" id="UP000265618">
    <property type="component" value="Unassembled WGS sequence"/>
</dbReference>
<gene>
    <name evidence="1" type="ORF">KIPB_014010</name>
</gene>
<organism evidence="1 2">
    <name type="scientific">Kipferlia bialata</name>
    <dbReference type="NCBI Taxonomy" id="797122"/>
    <lineage>
        <taxon>Eukaryota</taxon>
        <taxon>Metamonada</taxon>
        <taxon>Carpediemonas-like organisms</taxon>
        <taxon>Kipferlia</taxon>
    </lineage>
</organism>
<accession>A0A9K3D8M1</accession>
<name>A0A9K3D8M1_9EUKA</name>
<protein>
    <submittedName>
        <fullName evidence="1">Uncharacterized protein</fullName>
    </submittedName>
</protein>
<keyword evidence="2" id="KW-1185">Reference proteome</keyword>
<dbReference type="EMBL" id="BDIP01006967">
    <property type="protein sequence ID" value="GIQ90984.1"/>
    <property type="molecule type" value="Genomic_DNA"/>
</dbReference>
<feature type="non-terminal residue" evidence="1">
    <location>
        <position position="1"/>
    </location>
</feature>
<comment type="caution">
    <text evidence="1">The sequence shown here is derived from an EMBL/GenBank/DDBJ whole genome shotgun (WGS) entry which is preliminary data.</text>
</comment>
<feature type="non-terminal residue" evidence="1">
    <location>
        <position position="109"/>
    </location>
</feature>